<dbReference type="eggNOG" id="COG3408">
    <property type="taxonomic scope" value="Bacteria"/>
</dbReference>
<evidence type="ECO:0000313" key="2">
    <source>
        <dbReference type="Proteomes" id="UP000014174"/>
    </source>
</evidence>
<keyword evidence="2" id="KW-1185">Reference proteome</keyword>
<name>R9GZ09_9SPHI</name>
<proteinExistence type="predicted"/>
<dbReference type="AlphaFoldDB" id="R9GZ09"/>
<dbReference type="STRING" id="1150600.ADIARSV_2679"/>
<dbReference type="EMBL" id="AQPN01000096">
    <property type="protein sequence ID" value="EOR94184.1"/>
    <property type="molecule type" value="Genomic_DNA"/>
</dbReference>
<reference evidence="1 2" key="1">
    <citation type="journal article" date="2013" name="Genome Announc.">
        <title>Draft Genome Sequence of Arcticibacter svalbardensis Strain MN12-7T, a Member of the Family Sphingobacteriaceae Isolated from an Arctic Soil Sample.</title>
        <authorList>
            <person name="Shivaji S."/>
            <person name="Ara S."/>
            <person name="Prasad S."/>
            <person name="Manasa B.P."/>
            <person name="Begum Z."/>
            <person name="Singh A."/>
            <person name="Kumar Pinnaka A."/>
        </authorList>
    </citation>
    <scope>NUCLEOTIDE SEQUENCE [LARGE SCALE GENOMIC DNA]</scope>
    <source>
        <strain evidence="1 2">MN12-7</strain>
    </source>
</reference>
<evidence type="ECO:0000313" key="1">
    <source>
        <dbReference type="EMBL" id="EOR94184.1"/>
    </source>
</evidence>
<gene>
    <name evidence="1" type="ORF">ADIARSV_2679</name>
</gene>
<accession>R9GZ09</accession>
<protein>
    <submittedName>
        <fullName evidence="1">Uncharacterized protein</fullName>
    </submittedName>
</protein>
<dbReference type="Proteomes" id="UP000014174">
    <property type="component" value="Unassembled WGS sequence"/>
</dbReference>
<comment type="caution">
    <text evidence="1">The sequence shown here is derived from an EMBL/GenBank/DDBJ whole genome shotgun (WGS) entry which is preliminary data.</text>
</comment>
<organism evidence="1 2">
    <name type="scientific">Arcticibacter svalbardensis MN12-7</name>
    <dbReference type="NCBI Taxonomy" id="1150600"/>
    <lineage>
        <taxon>Bacteria</taxon>
        <taxon>Pseudomonadati</taxon>
        <taxon>Bacteroidota</taxon>
        <taxon>Sphingobacteriia</taxon>
        <taxon>Sphingobacteriales</taxon>
        <taxon>Sphingobacteriaceae</taxon>
        <taxon>Arcticibacter</taxon>
    </lineage>
</organism>
<sequence length="82" mass="9099">MIISGEESLLTFNGKEIDGGAATVMDLPLDPNKVLKSLTLKTLTNDVVVGLMAATLMRKIQISRTIQQQFIDMFKKKAFIEK</sequence>